<proteinExistence type="predicted"/>
<feature type="domain" description="F5/8 type C" evidence="1">
    <location>
        <begin position="1"/>
        <end position="147"/>
    </location>
</feature>
<dbReference type="SMART" id="SM00231">
    <property type="entry name" value="FA58C"/>
    <property type="match status" value="5"/>
</dbReference>
<evidence type="ECO:0000313" key="3">
    <source>
        <dbReference type="Proteomes" id="UP001159405"/>
    </source>
</evidence>
<reference evidence="2 3" key="1">
    <citation type="submission" date="2022-05" db="EMBL/GenBank/DDBJ databases">
        <authorList>
            <consortium name="Genoscope - CEA"/>
            <person name="William W."/>
        </authorList>
    </citation>
    <scope>NUCLEOTIDE SEQUENCE [LARGE SCALE GENOMIC DNA]</scope>
</reference>
<dbReference type="PANTHER" id="PTHR24543">
    <property type="entry name" value="MULTICOPPER OXIDASE-RELATED"/>
    <property type="match status" value="1"/>
</dbReference>
<feature type="domain" description="F5/8 type C" evidence="1">
    <location>
        <begin position="150"/>
        <end position="303"/>
    </location>
</feature>
<feature type="non-terminal residue" evidence="2">
    <location>
        <position position="775"/>
    </location>
</feature>
<feature type="domain" description="F5/8 type C" evidence="1">
    <location>
        <begin position="461"/>
        <end position="613"/>
    </location>
</feature>
<sequence>MEDGAISDLQISASSQKTDSFAASRARLNVKLTGIKQGGWSPLKDDLNQWLQVDLRSYTTVTRLATQGRDGSDEWVTKFKLQYSVDGLIYHFYKGRGESSSTIFDGNQDSNTIVYNKLNSPITVRLFRLLPIEWRNHICLRMEIYGCPGCIAPLGMENGAISDAQISASSQWDNYHGPRRARLNGKRSAGNGVGAWCAITNDIYQWLQVDLRKYTTVTRIATQGRSDLNQWVTKYRLQYSEDGVNFHFYKALGQDSAMLFDGNKDRNTIVYQTLSQPKTARYFRILPEAWYGHISMRMELYGCSACEAPLGMESEAVTDSQVSASSQLDGQHSAAKARLHFKTDENKDGGWSSHTSDPNQWLQVDFRSYATVARIATQGRHAHNEWVVNYRLNYSDDGVTFQTCRVPGTNISKVFAGNKDSDSVVTQDLNPPITARFLRILPTKWNNRISLRMELYGCAACFAPLGMENNAISDGQISASSQVDEDHAANQARLHAKISGSKGGGWSALKNDPNQWLQVDLGTYTRVTHVATQGRNSFSGWVTKYLLQYSDHGFVFRSYEEATNASAMIFVGNKDSDTVVYNILKPPITARFIRILPLEWHSQISLRIEIYGCPGCVKSLGMENQAISDAQVTASSQMDNTHSAREARLHSKSDGNQRGGWVALKNDFNQWLQVDLGTFTRVTRVATQGRDGYDQWVTKYRLQYSDDGDTFHSFKVININSAKAFQGNQDSDTVVYHTLIPPITARFIRLLPLEWHNHVSLRTEVYGCPGAVTQK</sequence>
<feature type="domain" description="F5/8 type C" evidence="1">
    <location>
        <begin position="616"/>
        <end position="768"/>
    </location>
</feature>
<feature type="domain" description="F5/8 type C" evidence="1">
    <location>
        <begin position="306"/>
        <end position="458"/>
    </location>
</feature>
<keyword evidence="3" id="KW-1185">Reference proteome</keyword>
<evidence type="ECO:0000259" key="1">
    <source>
        <dbReference type="PROSITE" id="PS50022"/>
    </source>
</evidence>
<protein>
    <recommendedName>
        <fullName evidence="1">F5/8 type C domain-containing protein</fullName>
    </recommendedName>
</protein>
<gene>
    <name evidence="2" type="ORF">PLOB_00042100</name>
</gene>
<name>A0ABN8SCS7_9CNID</name>
<dbReference type="Gene3D" id="2.60.120.260">
    <property type="entry name" value="Galactose-binding domain-like"/>
    <property type="match status" value="5"/>
</dbReference>
<dbReference type="CDD" id="cd00057">
    <property type="entry name" value="FA58C"/>
    <property type="match status" value="5"/>
</dbReference>
<dbReference type="SUPFAM" id="SSF49785">
    <property type="entry name" value="Galactose-binding domain-like"/>
    <property type="match status" value="5"/>
</dbReference>
<evidence type="ECO:0000313" key="2">
    <source>
        <dbReference type="EMBL" id="CAH3189050.1"/>
    </source>
</evidence>
<dbReference type="EMBL" id="CALNXK010000677">
    <property type="protein sequence ID" value="CAH3189050.1"/>
    <property type="molecule type" value="Genomic_DNA"/>
</dbReference>
<dbReference type="Pfam" id="PF00754">
    <property type="entry name" value="F5_F8_type_C"/>
    <property type="match status" value="5"/>
</dbReference>
<dbReference type="PROSITE" id="PS01286">
    <property type="entry name" value="FA58C_2"/>
    <property type="match status" value="5"/>
</dbReference>
<dbReference type="Proteomes" id="UP001159405">
    <property type="component" value="Unassembled WGS sequence"/>
</dbReference>
<dbReference type="PANTHER" id="PTHR24543:SF325">
    <property type="entry name" value="F5_8 TYPE C DOMAIN-CONTAINING PROTEIN"/>
    <property type="match status" value="1"/>
</dbReference>
<dbReference type="InterPro" id="IPR008979">
    <property type="entry name" value="Galactose-bd-like_sf"/>
</dbReference>
<organism evidence="2 3">
    <name type="scientific">Porites lobata</name>
    <dbReference type="NCBI Taxonomy" id="104759"/>
    <lineage>
        <taxon>Eukaryota</taxon>
        <taxon>Metazoa</taxon>
        <taxon>Cnidaria</taxon>
        <taxon>Anthozoa</taxon>
        <taxon>Hexacorallia</taxon>
        <taxon>Scleractinia</taxon>
        <taxon>Fungiina</taxon>
        <taxon>Poritidae</taxon>
        <taxon>Porites</taxon>
    </lineage>
</organism>
<dbReference type="PROSITE" id="PS01285">
    <property type="entry name" value="FA58C_1"/>
    <property type="match status" value="4"/>
</dbReference>
<dbReference type="PROSITE" id="PS50022">
    <property type="entry name" value="FA58C_3"/>
    <property type="match status" value="5"/>
</dbReference>
<dbReference type="InterPro" id="IPR000421">
    <property type="entry name" value="FA58C"/>
</dbReference>
<accession>A0ABN8SCS7</accession>
<comment type="caution">
    <text evidence="2">The sequence shown here is derived from an EMBL/GenBank/DDBJ whole genome shotgun (WGS) entry which is preliminary data.</text>
</comment>